<dbReference type="GO" id="GO:0000976">
    <property type="term" value="F:transcription cis-regulatory region binding"/>
    <property type="evidence" value="ECO:0007669"/>
    <property type="project" value="TreeGrafter"/>
</dbReference>
<gene>
    <name evidence="5" type="ORF">GUY60_37385</name>
</gene>
<dbReference type="Gene3D" id="3.40.50.2300">
    <property type="match status" value="2"/>
</dbReference>
<feature type="domain" description="HTH lacI-type" evidence="4">
    <location>
        <begin position="3"/>
        <end position="57"/>
    </location>
</feature>
<dbReference type="Pfam" id="PF13377">
    <property type="entry name" value="Peripla_BP_3"/>
    <property type="match status" value="1"/>
</dbReference>
<evidence type="ECO:0000256" key="3">
    <source>
        <dbReference type="ARBA" id="ARBA00023163"/>
    </source>
</evidence>
<comment type="caution">
    <text evidence="5">The sequence shown here is derived from an EMBL/GenBank/DDBJ whole genome shotgun (WGS) entry which is preliminary data.</text>
</comment>
<dbReference type="OrthoDB" id="3258243at2"/>
<dbReference type="RefSeq" id="WP_161705949.1">
    <property type="nucleotide sequence ID" value="NZ_JAAAHS010000680.1"/>
</dbReference>
<dbReference type="Pfam" id="PF00356">
    <property type="entry name" value="LacI"/>
    <property type="match status" value="1"/>
</dbReference>
<evidence type="ECO:0000259" key="4">
    <source>
        <dbReference type="PROSITE" id="PS50932"/>
    </source>
</evidence>
<keyword evidence="3" id="KW-0804">Transcription</keyword>
<dbReference type="InterPro" id="IPR046335">
    <property type="entry name" value="LacI/GalR-like_sensor"/>
</dbReference>
<dbReference type="PANTHER" id="PTHR30146:SF138">
    <property type="entry name" value="TRANSCRIPTIONAL REGULATORY PROTEIN"/>
    <property type="match status" value="1"/>
</dbReference>
<evidence type="ECO:0000256" key="1">
    <source>
        <dbReference type="ARBA" id="ARBA00023015"/>
    </source>
</evidence>
<dbReference type="SUPFAM" id="SSF53822">
    <property type="entry name" value="Periplasmic binding protein-like I"/>
    <property type="match status" value="1"/>
</dbReference>
<dbReference type="AlphaFoldDB" id="A0A964UX00"/>
<dbReference type="InterPro" id="IPR000843">
    <property type="entry name" value="HTH_LacI"/>
</dbReference>
<sequence>MAATLTDVARQAGVALSTASRAYSDPARLGPGTLRKVLTAAQELGYNPVAARPTAASPQGATVAVVVPDIAHPLFGVFVKAAQAAGRHRHTTVVLADTDFRPEREREVITQLRDRADGLLLCTPWLETDELLELCGSTPVVLVNREAPGADCVLTDTADGVRQACEHLAALGHRRLAYVQGERRSRLNRERVELARTAAKEAGLDLVPLGWQAQTYEGGKAAAASVLATGATAVLTHNDPMALGVVAGARALGARVPEDLSVVGVDGIPFAEIAQPALTTVAVPMERAGGEAIDLLELSLGGARATPRTVTLPTQLVVRDTTGPAPHAS</sequence>
<proteinExistence type="predicted"/>
<keyword evidence="6" id="KW-1185">Reference proteome</keyword>
<organism evidence="5 6">
    <name type="scientific">Streptomyces boluensis</name>
    <dbReference type="NCBI Taxonomy" id="1775135"/>
    <lineage>
        <taxon>Bacteria</taxon>
        <taxon>Bacillati</taxon>
        <taxon>Actinomycetota</taxon>
        <taxon>Actinomycetes</taxon>
        <taxon>Kitasatosporales</taxon>
        <taxon>Streptomycetaceae</taxon>
        <taxon>Streptomyces</taxon>
    </lineage>
</organism>
<keyword evidence="2" id="KW-0238">DNA-binding</keyword>
<evidence type="ECO:0000313" key="6">
    <source>
        <dbReference type="Proteomes" id="UP000598297"/>
    </source>
</evidence>
<dbReference type="CDD" id="cd01392">
    <property type="entry name" value="HTH_LacI"/>
    <property type="match status" value="1"/>
</dbReference>
<dbReference type="Gene3D" id="1.10.260.40">
    <property type="entry name" value="lambda repressor-like DNA-binding domains"/>
    <property type="match status" value="1"/>
</dbReference>
<keyword evidence="1" id="KW-0805">Transcription regulation</keyword>
<dbReference type="CDD" id="cd06267">
    <property type="entry name" value="PBP1_LacI_sugar_binding-like"/>
    <property type="match status" value="1"/>
</dbReference>
<evidence type="ECO:0000256" key="2">
    <source>
        <dbReference type="ARBA" id="ARBA00023125"/>
    </source>
</evidence>
<name>A0A964UX00_9ACTN</name>
<dbReference type="InterPro" id="IPR028082">
    <property type="entry name" value="Peripla_BP_I"/>
</dbReference>
<dbReference type="Proteomes" id="UP000598297">
    <property type="component" value="Unassembled WGS sequence"/>
</dbReference>
<protein>
    <submittedName>
        <fullName evidence="5">Substrate-binding domain-containing protein</fullName>
    </submittedName>
</protein>
<dbReference type="SUPFAM" id="SSF47413">
    <property type="entry name" value="lambda repressor-like DNA-binding domains"/>
    <property type="match status" value="1"/>
</dbReference>
<dbReference type="PANTHER" id="PTHR30146">
    <property type="entry name" value="LACI-RELATED TRANSCRIPTIONAL REPRESSOR"/>
    <property type="match status" value="1"/>
</dbReference>
<dbReference type="GO" id="GO:0003700">
    <property type="term" value="F:DNA-binding transcription factor activity"/>
    <property type="evidence" value="ECO:0007669"/>
    <property type="project" value="TreeGrafter"/>
</dbReference>
<dbReference type="SMART" id="SM00354">
    <property type="entry name" value="HTH_LACI"/>
    <property type="match status" value="1"/>
</dbReference>
<dbReference type="PROSITE" id="PS50932">
    <property type="entry name" value="HTH_LACI_2"/>
    <property type="match status" value="1"/>
</dbReference>
<accession>A0A964UX00</accession>
<dbReference type="InterPro" id="IPR010982">
    <property type="entry name" value="Lambda_DNA-bd_dom_sf"/>
</dbReference>
<dbReference type="EMBL" id="JAAAHS010000680">
    <property type="protein sequence ID" value="NBE56989.1"/>
    <property type="molecule type" value="Genomic_DNA"/>
</dbReference>
<reference evidence="5" key="1">
    <citation type="submission" date="2020-01" db="EMBL/GenBank/DDBJ databases">
        <title>Whole-genome analyses of novel actinobacteria.</title>
        <authorList>
            <person name="Sahin N."/>
        </authorList>
    </citation>
    <scope>NUCLEOTIDE SEQUENCE</scope>
    <source>
        <strain evidence="5">YC537</strain>
    </source>
</reference>
<evidence type="ECO:0000313" key="5">
    <source>
        <dbReference type="EMBL" id="NBE56989.1"/>
    </source>
</evidence>